<dbReference type="Proteomes" id="UP001190926">
    <property type="component" value="Unassembled WGS sequence"/>
</dbReference>
<gene>
    <name evidence="2" type="ORF">C2S53_003621</name>
</gene>
<proteinExistence type="predicted"/>
<evidence type="ECO:0000313" key="3">
    <source>
        <dbReference type="Proteomes" id="UP001190926"/>
    </source>
</evidence>
<reference evidence="2 3" key="1">
    <citation type="journal article" date="2021" name="Nat. Commun.">
        <title>Incipient diploidization of the medicinal plant Perilla within 10,000 years.</title>
        <authorList>
            <person name="Zhang Y."/>
            <person name="Shen Q."/>
            <person name="Leng L."/>
            <person name="Zhang D."/>
            <person name="Chen S."/>
            <person name="Shi Y."/>
            <person name="Ning Z."/>
            <person name="Chen S."/>
        </authorList>
    </citation>
    <scope>NUCLEOTIDE SEQUENCE [LARGE SCALE GENOMIC DNA]</scope>
    <source>
        <strain evidence="3">cv. PC099</strain>
    </source>
</reference>
<protein>
    <submittedName>
        <fullName evidence="2">Uncharacterized protein</fullName>
    </submittedName>
</protein>
<name>A0AAD4PDD2_PERFH</name>
<evidence type="ECO:0000313" key="2">
    <source>
        <dbReference type="EMBL" id="KAH6835136.1"/>
    </source>
</evidence>
<organism evidence="2 3">
    <name type="scientific">Perilla frutescens var. hirtella</name>
    <name type="common">Perilla citriodora</name>
    <name type="synonym">Perilla setoyensis</name>
    <dbReference type="NCBI Taxonomy" id="608512"/>
    <lineage>
        <taxon>Eukaryota</taxon>
        <taxon>Viridiplantae</taxon>
        <taxon>Streptophyta</taxon>
        <taxon>Embryophyta</taxon>
        <taxon>Tracheophyta</taxon>
        <taxon>Spermatophyta</taxon>
        <taxon>Magnoliopsida</taxon>
        <taxon>eudicotyledons</taxon>
        <taxon>Gunneridae</taxon>
        <taxon>Pentapetalae</taxon>
        <taxon>asterids</taxon>
        <taxon>lamiids</taxon>
        <taxon>Lamiales</taxon>
        <taxon>Lamiaceae</taxon>
        <taxon>Nepetoideae</taxon>
        <taxon>Elsholtzieae</taxon>
        <taxon>Perilla</taxon>
    </lineage>
</organism>
<feature type="compositionally biased region" description="Basic and acidic residues" evidence="1">
    <location>
        <begin position="65"/>
        <end position="75"/>
    </location>
</feature>
<dbReference type="EMBL" id="SDAM02000039">
    <property type="protein sequence ID" value="KAH6835136.1"/>
    <property type="molecule type" value="Genomic_DNA"/>
</dbReference>
<evidence type="ECO:0000256" key="1">
    <source>
        <dbReference type="SAM" id="MobiDB-lite"/>
    </source>
</evidence>
<sequence length="75" mass="8043">MLNIVENKNEGLVNLVEINVSSDSIGAKENDGEAPTLKVATKIQVTKARGRPTAKKPGSSPIESNRTEKNKICIP</sequence>
<feature type="region of interest" description="Disordered" evidence="1">
    <location>
        <begin position="46"/>
        <end position="75"/>
    </location>
</feature>
<comment type="caution">
    <text evidence="2">The sequence shown here is derived from an EMBL/GenBank/DDBJ whole genome shotgun (WGS) entry which is preliminary data.</text>
</comment>
<accession>A0AAD4PDD2</accession>
<keyword evidence="3" id="KW-1185">Reference proteome</keyword>
<dbReference type="AlphaFoldDB" id="A0AAD4PDD2"/>